<dbReference type="InterPro" id="IPR006750">
    <property type="entry name" value="YdcZ"/>
</dbReference>
<feature type="transmembrane region" description="Helical" evidence="1">
    <location>
        <begin position="93"/>
        <end position="109"/>
    </location>
</feature>
<dbReference type="EMBL" id="FUKP01000063">
    <property type="protein sequence ID" value="SJN32979.1"/>
    <property type="molecule type" value="Genomic_DNA"/>
</dbReference>
<feature type="transmembrane region" description="Helical" evidence="1">
    <location>
        <begin position="231"/>
        <end position="251"/>
    </location>
</feature>
<dbReference type="Pfam" id="PF04657">
    <property type="entry name" value="DMT_YdcZ"/>
    <property type="match status" value="2"/>
</dbReference>
<dbReference type="Proteomes" id="UP000196230">
    <property type="component" value="Unassembled WGS sequence"/>
</dbReference>
<gene>
    <name evidence="2" type="ORF">FM125_09350</name>
</gene>
<dbReference type="RefSeq" id="WP_245829941.1">
    <property type="nucleotide sequence ID" value="NZ_FUKP01000063.1"/>
</dbReference>
<evidence type="ECO:0000256" key="1">
    <source>
        <dbReference type="SAM" id="Phobius"/>
    </source>
</evidence>
<name>A0A1R4JLU8_9MICC</name>
<dbReference type="PANTHER" id="PTHR34821:SF2">
    <property type="entry name" value="INNER MEMBRANE PROTEIN YDCZ"/>
    <property type="match status" value="1"/>
</dbReference>
<feature type="transmembrane region" description="Helical" evidence="1">
    <location>
        <begin position="266"/>
        <end position="286"/>
    </location>
</feature>
<organism evidence="2 3">
    <name type="scientific">Micrococcus lylae</name>
    <dbReference type="NCBI Taxonomy" id="1273"/>
    <lineage>
        <taxon>Bacteria</taxon>
        <taxon>Bacillati</taxon>
        <taxon>Actinomycetota</taxon>
        <taxon>Actinomycetes</taxon>
        <taxon>Micrococcales</taxon>
        <taxon>Micrococcaceae</taxon>
        <taxon>Micrococcus</taxon>
    </lineage>
</organism>
<keyword evidence="1" id="KW-0812">Transmembrane</keyword>
<feature type="transmembrane region" description="Helical" evidence="1">
    <location>
        <begin position="51"/>
        <end position="72"/>
    </location>
</feature>
<dbReference type="GO" id="GO:0005886">
    <property type="term" value="C:plasma membrane"/>
    <property type="evidence" value="ECO:0007669"/>
    <property type="project" value="TreeGrafter"/>
</dbReference>
<keyword evidence="1" id="KW-0472">Membrane</keyword>
<feature type="transmembrane region" description="Helical" evidence="1">
    <location>
        <begin position="291"/>
        <end position="309"/>
    </location>
</feature>
<dbReference type="AlphaFoldDB" id="A0A1R4JLU8"/>
<feature type="transmembrane region" description="Helical" evidence="1">
    <location>
        <begin position="115"/>
        <end position="134"/>
    </location>
</feature>
<accession>A0A1R4JLU8</accession>
<proteinExistence type="predicted"/>
<protein>
    <submittedName>
        <fullName evidence="2">Putative inner membrane protein</fullName>
    </submittedName>
</protein>
<dbReference type="PANTHER" id="PTHR34821">
    <property type="entry name" value="INNER MEMBRANE PROTEIN YDCZ"/>
    <property type="match status" value="1"/>
</dbReference>
<reference evidence="2 3" key="1">
    <citation type="submission" date="2017-02" db="EMBL/GenBank/DDBJ databases">
        <authorList>
            <person name="Peterson S.W."/>
        </authorList>
    </citation>
    <scope>NUCLEOTIDE SEQUENCE [LARGE SCALE GENOMIC DNA]</scope>
    <source>
        <strain evidence="2 3">2B3F</strain>
    </source>
</reference>
<keyword evidence="1" id="KW-1133">Transmembrane helix</keyword>
<evidence type="ECO:0000313" key="3">
    <source>
        <dbReference type="Proteomes" id="UP000196230"/>
    </source>
</evidence>
<feature type="transmembrane region" description="Helical" evidence="1">
    <location>
        <begin position="321"/>
        <end position="340"/>
    </location>
</feature>
<feature type="transmembrane region" description="Helical" evidence="1">
    <location>
        <begin position="197"/>
        <end position="219"/>
    </location>
</feature>
<feature type="transmembrane region" description="Helical" evidence="1">
    <location>
        <begin position="154"/>
        <end position="172"/>
    </location>
</feature>
<evidence type="ECO:0000313" key="2">
    <source>
        <dbReference type="EMBL" id="SJN32979.1"/>
    </source>
</evidence>
<sequence length="350" mass="34907">MPEQTTTTARASASPRTLMAVLFALSLVAGAVTPLQGRVNSALSSAVADPILAALMSFSSGLAAMVLVTLLVPSGRRAASEVLPALRRGQVRWWYYSAGFIGACLVFTQSLTIPVIGVAVFTVAMVTGQVVGGMGVDRLGLTPAGVQRIGPRRLAGAALALAAVLVVVWPQLGEALGGAASTGGAGADAGAAEGAGVLWLLMAAIPVVAGFGTSVQQVFNGRQSAAYGSPIPVTLINFLAGTALLGLIYLGKAVVAGASGPLPAVWWMYMGGPLGCVFIGVSALLVPQIGAFLTTLGLVAGQLLGSLLLDTVAPVDGAAVSAWTVVGTLGALAAVVLASWSGGVKRVPRA</sequence>